<sequence length="368" mass="39511">MKRLIVGFAIAVAYFTSIQMAVKIAAAGEVASGFVTCMNVLSDSNLALGIYGNRDCSLVVANHSGRVFQTAKLADERLRNFMRTPLNDQGFVICGASSPRSDAQAVGIEGGEISIWNAVTNGFSHVGRHPPRVLCLGWSATGVLASGGLDGKVILWDLATKKNRSIEVTHEHGVRSIAFSPDGSLIASGGEDGKICVTSMSDEKSSVVLETPSHTPIDSLTFIGNSDMLASGDTSGNLVLWDTNSGKKLGRLGDSIFAVANLVPVAGNSGDPAFLLSSHNNGMVRLWDVRTKKEIDSVNLHCGMIRALAYDKRTNIIHVASVNVGLLALRFGEQELLQIDPMPPMQLHEDASIRRIQRNLFKTRVENR</sequence>
<dbReference type="InterPro" id="IPR015943">
    <property type="entry name" value="WD40/YVTN_repeat-like_dom_sf"/>
</dbReference>
<dbReference type="SUPFAM" id="SSF50978">
    <property type="entry name" value="WD40 repeat-like"/>
    <property type="match status" value="1"/>
</dbReference>
<evidence type="ECO:0000256" key="2">
    <source>
        <dbReference type="ARBA" id="ARBA00022737"/>
    </source>
</evidence>
<dbReference type="Pfam" id="PF00400">
    <property type="entry name" value="WD40"/>
    <property type="match status" value="3"/>
</dbReference>
<gene>
    <name evidence="5" type="ORF">DSM3645_02448</name>
</gene>
<feature type="chain" id="PRO_5002664948" evidence="4">
    <location>
        <begin position="22"/>
        <end position="368"/>
    </location>
</feature>
<dbReference type="InterPro" id="IPR001680">
    <property type="entry name" value="WD40_rpt"/>
</dbReference>
<keyword evidence="1 3" id="KW-0853">WD repeat</keyword>
<evidence type="ECO:0000313" key="5">
    <source>
        <dbReference type="EMBL" id="EAQ79299.1"/>
    </source>
</evidence>
<dbReference type="eggNOG" id="COG2319">
    <property type="taxonomic scope" value="Bacteria"/>
</dbReference>
<dbReference type="InterPro" id="IPR036322">
    <property type="entry name" value="WD40_repeat_dom_sf"/>
</dbReference>
<comment type="caution">
    <text evidence="5">The sequence shown here is derived from an EMBL/GenBank/DDBJ whole genome shotgun (WGS) entry which is preliminary data.</text>
</comment>
<dbReference type="EMBL" id="AANZ01000014">
    <property type="protein sequence ID" value="EAQ79299.1"/>
    <property type="molecule type" value="Genomic_DNA"/>
</dbReference>
<dbReference type="OrthoDB" id="277950at2"/>
<evidence type="ECO:0000313" key="6">
    <source>
        <dbReference type="Proteomes" id="UP000004358"/>
    </source>
</evidence>
<keyword evidence="5" id="KW-0418">Kinase</keyword>
<feature type="repeat" description="WD" evidence="3">
    <location>
        <begin position="271"/>
        <end position="297"/>
    </location>
</feature>
<dbReference type="PANTHER" id="PTHR44019">
    <property type="entry name" value="WD REPEAT-CONTAINING PROTEIN 55"/>
    <property type="match status" value="1"/>
</dbReference>
<organism evidence="5 6">
    <name type="scientific">Blastopirellula marina DSM 3645</name>
    <dbReference type="NCBI Taxonomy" id="314230"/>
    <lineage>
        <taxon>Bacteria</taxon>
        <taxon>Pseudomonadati</taxon>
        <taxon>Planctomycetota</taxon>
        <taxon>Planctomycetia</taxon>
        <taxon>Pirellulales</taxon>
        <taxon>Pirellulaceae</taxon>
        <taxon>Blastopirellula</taxon>
    </lineage>
</organism>
<keyword evidence="4" id="KW-0732">Signal</keyword>
<keyword evidence="2" id="KW-0677">Repeat</keyword>
<keyword evidence="5" id="KW-0808">Transferase</keyword>
<dbReference type="AlphaFoldDB" id="A3ZVF3"/>
<dbReference type="GO" id="GO:0004674">
    <property type="term" value="F:protein serine/threonine kinase activity"/>
    <property type="evidence" value="ECO:0007669"/>
    <property type="project" value="UniProtKB-KW"/>
</dbReference>
<dbReference type="InterPro" id="IPR019775">
    <property type="entry name" value="WD40_repeat_CS"/>
</dbReference>
<evidence type="ECO:0000256" key="4">
    <source>
        <dbReference type="SAM" id="SignalP"/>
    </source>
</evidence>
<proteinExistence type="predicted"/>
<feature type="signal peptide" evidence="4">
    <location>
        <begin position="1"/>
        <end position="21"/>
    </location>
</feature>
<dbReference type="SMART" id="SM00320">
    <property type="entry name" value="WD40"/>
    <property type="match status" value="4"/>
</dbReference>
<dbReference type="HOGENOM" id="CLU_751573_0_0_0"/>
<name>A3ZVF3_9BACT</name>
<dbReference type="PANTHER" id="PTHR44019:SF8">
    <property type="entry name" value="POC1 CENTRIOLAR PROTEIN HOMOLOG"/>
    <property type="match status" value="1"/>
</dbReference>
<dbReference type="PROSITE" id="PS50294">
    <property type="entry name" value="WD_REPEATS_REGION"/>
    <property type="match status" value="1"/>
</dbReference>
<evidence type="ECO:0000256" key="3">
    <source>
        <dbReference type="PROSITE-ProRule" id="PRU00221"/>
    </source>
</evidence>
<dbReference type="PROSITE" id="PS00678">
    <property type="entry name" value="WD_REPEATS_1"/>
    <property type="match status" value="1"/>
</dbReference>
<keyword evidence="5" id="KW-0723">Serine/threonine-protein kinase</keyword>
<dbReference type="STRING" id="314230.DSM3645_02448"/>
<dbReference type="Proteomes" id="UP000004358">
    <property type="component" value="Unassembled WGS sequence"/>
</dbReference>
<feature type="repeat" description="WD" evidence="3">
    <location>
        <begin position="217"/>
        <end position="251"/>
    </location>
</feature>
<accession>A3ZVF3</accession>
<dbReference type="InterPro" id="IPR050505">
    <property type="entry name" value="WDR55/POC1"/>
</dbReference>
<feature type="repeat" description="WD" evidence="3">
    <location>
        <begin position="167"/>
        <end position="208"/>
    </location>
</feature>
<dbReference type="Gene3D" id="2.130.10.10">
    <property type="entry name" value="YVTN repeat-like/Quinoprotein amine dehydrogenase"/>
    <property type="match status" value="2"/>
</dbReference>
<feature type="repeat" description="WD" evidence="3">
    <location>
        <begin position="126"/>
        <end position="166"/>
    </location>
</feature>
<dbReference type="PROSITE" id="PS50082">
    <property type="entry name" value="WD_REPEATS_2"/>
    <property type="match status" value="4"/>
</dbReference>
<dbReference type="RefSeq" id="WP_002654084.1">
    <property type="nucleotide sequence ID" value="NZ_CH672377.1"/>
</dbReference>
<protein>
    <submittedName>
        <fullName evidence="5">Tyrosine protein kinase:WD-40 repeat:Serine/threonine protein kinase</fullName>
    </submittedName>
</protein>
<evidence type="ECO:0000256" key="1">
    <source>
        <dbReference type="ARBA" id="ARBA00022574"/>
    </source>
</evidence>
<reference evidence="5 6" key="1">
    <citation type="submission" date="2006-02" db="EMBL/GenBank/DDBJ databases">
        <authorList>
            <person name="Amann R."/>
            <person name="Ferriera S."/>
            <person name="Johnson J."/>
            <person name="Kravitz S."/>
            <person name="Halpern A."/>
            <person name="Remington K."/>
            <person name="Beeson K."/>
            <person name="Tran B."/>
            <person name="Rogers Y.-H."/>
            <person name="Friedman R."/>
            <person name="Venter J.C."/>
        </authorList>
    </citation>
    <scope>NUCLEOTIDE SEQUENCE [LARGE SCALE GENOMIC DNA]</scope>
    <source>
        <strain evidence="5 6">DSM 3645</strain>
    </source>
</reference>